<dbReference type="SUPFAM" id="SSF50249">
    <property type="entry name" value="Nucleic acid-binding proteins"/>
    <property type="match status" value="1"/>
</dbReference>
<evidence type="ECO:0000256" key="2">
    <source>
        <dbReference type="ARBA" id="ARBA00005522"/>
    </source>
</evidence>
<evidence type="ECO:0000256" key="4">
    <source>
        <dbReference type="ARBA" id="ARBA00022723"/>
    </source>
</evidence>
<comment type="similarity">
    <text evidence="2">Belongs to the RNase E/G family.</text>
</comment>
<keyword evidence="7" id="KW-0460">Magnesium</keyword>
<evidence type="ECO:0000256" key="5">
    <source>
        <dbReference type="ARBA" id="ARBA00022759"/>
    </source>
</evidence>
<dbReference type="Pfam" id="PF00686">
    <property type="entry name" value="CBM_20"/>
    <property type="match status" value="1"/>
</dbReference>
<dbReference type="GO" id="GO:0006364">
    <property type="term" value="P:rRNA processing"/>
    <property type="evidence" value="ECO:0007669"/>
    <property type="project" value="TreeGrafter"/>
</dbReference>
<keyword evidence="5" id="KW-0255">Endonuclease</keyword>
<dbReference type="GO" id="GO:0005737">
    <property type="term" value="C:cytoplasm"/>
    <property type="evidence" value="ECO:0007669"/>
    <property type="project" value="TreeGrafter"/>
</dbReference>
<dbReference type="EMBL" id="JAHRHJ020000003">
    <property type="protein sequence ID" value="KAH9322284.1"/>
    <property type="molecule type" value="Genomic_DNA"/>
</dbReference>
<feature type="non-terminal residue" evidence="11">
    <location>
        <position position="864"/>
    </location>
</feature>
<keyword evidence="12" id="KW-1185">Reference proteome</keyword>
<dbReference type="GO" id="GO:0003723">
    <property type="term" value="F:RNA binding"/>
    <property type="evidence" value="ECO:0007669"/>
    <property type="project" value="UniProtKB-KW"/>
</dbReference>
<dbReference type="GO" id="GO:0016787">
    <property type="term" value="F:hydrolase activity"/>
    <property type="evidence" value="ECO:0007669"/>
    <property type="project" value="UniProtKB-KW"/>
</dbReference>
<dbReference type="GO" id="GO:0046872">
    <property type="term" value="F:metal ion binding"/>
    <property type="evidence" value="ECO:0007669"/>
    <property type="project" value="UniProtKB-KW"/>
</dbReference>
<comment type="cofactor">
    <cofactor evidence="1">
        <name>Mg(2+)</name>
        <dbReference type="ChEBI" id="CHEBI:18420"/>
    </cofactor>
</comment>
<keyword evidence="8" id="KW-0694">RNA-binding</keyword>
<dbReference type="Proteomes" id="UP000824469">
    <property type="component" value="Unassembled WGS sequence"/>
</dbReference>
<dbReference type="GO" id="GO:0004519">
    <property type="term" value="F:endonuclease activity"/>
    <property type="evidence" value="ECO:0007669"/>
    <property type="project" value="UniProtKB-KW"/>
</dbReference>
<accession>A0AA38GFB4</accession>
<dbReference type="InterPro" id="IPR012340">
    <property type="entry name" value="NA-bd_OB-fold"/>
</dbReference>
<organism evidence="11 12">
    <name type="scientific">Taxus chinensis</name>
    <name type="common">Chinese yew</name>
    <name type="synonym">Taxus wallichiana var. chinensis</name>
    <dbReference type="NCBI Taxonomy" id="29808"/>
    <lineage>
        <taxon>Eukaryota</taxon>
        <taxon>Viridiplantae</taxon>
        <taxon>Streptophyta</taxon>
        <taxon>Embryophyta</taxon>
        <taxon>Tracheophyta</taxon>
        <taxon>Spermatophyta</taxon>
        <taxon>Pinopsida</taxon>
        <taxon>Pinidae</taxon>
        <taxon>Conifers II</taxon>
        <taxon>Cupressales</taxon>
        <taxon>Taxaceae</taxon>
        <taxon>Taxus</taxon>
    </lineage>
</organism>
<keyword evidence="6" id="KW-0378">Hydrolase</keyword>
<evidence type="ECO:0000313" key="11">
    <source>
        <dbReference type="EMBL" id="KAH9322284.1"/>
    </source>
</evidence>
<evidence type="ECO:0000256" key="3">
    <source>
        <dbReference type="ARBA" id="ARBA00022722"/>
    </source>
</evidence>
<sequence>VFQRRKRLENGFGVLWIRTCDPCVHIPLMALNKGLDRANARKQKLLKIELKLEAEVEDGQQLYVSGSVTSLGIWDPELAIPMYPCEEQTNLWQAEIQMPRGTILEYNYFVRTGKVPSDGITWKPGPTLCLSVPSSGRISKKQVTVQDSWLNMARGNISLLPRGASREDIGPPGQPNGFIGLESSSADGLPAGYSAVNIQEISGQLIDVSSGTGSQNICDVPTGLINPIIETQACIEHNGINSGLLRKGVLKRKDPDASRYCKNLDGQKIVYQPLEEPWLPGGYILPKEESKTQNLMVGIKLDGMVIAEAMESESQNLTLATGLDRGVEVAEARESESHNSTLGIGLGGSASVAEAKECFQKELKSEKRTQSLESQAKQEAVGIVLQKKDVVTEIIINSSVCTVQRIAILEDGKPVEILLEPGETNVQVGNIYLGVVEFIYPRMDAALVDIGDTILAFLNIKEPFAFPSFDSLVKENESNGGLANNLGVESSSKEEEDEFHELLKSSAQEEEISMAYEDAKDEEEVIDETLKESDNMGELNNLGIDINNVSSANVEGRNSLNANYGEQCCNEDYGTAKGKKSNSRMQNMNISTSSPPFVEFARNPIKSIDVRKGSKIIVQVIKEGLGEKRPRITTSPSLTSRFWVLLPGSNIVGVSHKIAGVERKRLIQIAETLKPFDCGLTVRTVAAGHSYEKLLKDLTGLMETWKEIIKCAKSAILAAEEGTEGAVPVILHRAMGQTLSVVQNYFNEEVQRMVVDSPHTYHEVTGYLQEFAPSLVNRVELYSEKNPIFDQFGVETEIDSLLSRRVNIPNGGYMIIEQTEALVSIDVNSGKGMLGQEMSKKQPILEVNLAAARQVGGSLFSDRK</sequence>
<evidence type="ECO:0000256" key="8">
    <source>
        <dbReference type="ARBA" id="ARBA00022884"/>
    </source>
</evidence>
<gene>
    <name evidence="11" type="ORF">KI387_016923</name>
</gene>
<dbReference type="GO" id="GO:2001070">
    <property type="term" value="F:starch binding"/>
    <property type="evidence" value="ECO:0007669"/>
    <property type="project" value="InterPro"/>
</dbReference>
<feature type="domain" description="CBM20" evidence="10">
    <location>
        <begin position="40"/>
        <end position="151"/>
    </location>
</feature>
<protein>
    <recommendedName>
        <fullName evidence="10">CBM20 domain-containing protein</fullName>
    </recommendedName>
</protein>
<dbReference type="InterPro" id="IPR004659">
    <property type="entry name" value="RNase_E/G"/>
</dbReference>
<dbReference type="PROSITE" id="PS51166">
    <property type="entry name" value="CBM20"/>
    <property type="match status" value="1"/>
</dbReference>
<evidence type="ECO:0000256" key="9">
    <source>
        <dbReference type="ARBA" id="ARBA00023436"/>
    </source>
</evidence>
<dbReference type="PANTHER" id="PTHR30001:SF1">
    <property type="entry name" value="RIBONUCLEASE E_G-LIKE PROTEIN, CHLOROPLASTIC"/>
    <property type="match status" value="1"/>
</dbReference>
<dbReference type="PANTHER" id="PTHR30001">
    <property type="entry name" value="RIBONUCLEASE"/>
    <property type="match status" value="1"/>
</dbReference>
<dbReference type="SUPFAM" id="SSF49452">
    <property type="entry name" value="Starch-binding domain-like"/>
    <property type="match status" value="1"/>
</dbReference>
<dbReference type="OMA" id="VRDSWMR"/>
<dbReference type="Pfam" id="PF10150">
    <property type="entry name" value="RNase_E_G"/>
    <property type="match status" value="1"/>
</dbReference>
<feature type="non-terminal residue" evidence="11">
    <location>
        <position position="1"/>
    </location>
</feature>
<keyword evidence="3" id="KW-0540">Nuclease</keyword>
<evidence type="ECO:0000256" key="7">
    <source>
        <dbReference type="ARBA" id="ARBA00022842"/>
    </source>
</evidence>
<dbReference type="InterPro" id="IPR013784">
    <property type="entry name" value="Carb-bd-like_fold"/>
</dbReference>
<dbReference type="GO" id="GO:0004540">
    <property type="term" value="F:RNA nuclease activity"/>
    <property type="evidence" value="ECO:0007669"/>
    <property type="project" value="InterPro"/>
</dbReference>
<dbReference type="AlphaFoldDB" id="A0AA38GFB4"/>
<comment type="caution">
    <text evidence="11">The sequence shown here is derived from an EMBL/GenBank/DDBJ whole genome shotgun (WGS) entry which is preliminary data.</text>
</comment>
<dbReference type="Gene3D" id="2.60.40.10">
    <property type="entry name" value="Immunoglobulins"/>
    <property type="match status" value="1"/>
</dbReference>
<evidence type="ECO:0000259" key="10">
    <source>
        <dbReference type="PROSITE" id="PS51166"/>
    </source>
</evidence>
<dbReference type="SMART" id="SM01065">
    <property type="entry name" value="CBM_2"/>
    <property type="match status" value="1"/>
</dbReference>
<name>A0AA38GFB4_TAXCH</name>
<evidence type="ECO:0000256" key="6">
    <source>
        <dbReference type="ARBA" id="ARBA00022801"/>
    </source>
</evidence>
<keyword evidence="4" id="KW-0479">Metal-binding</keyword>
<reference evidence="11 12" key="1">
    <citation type="journal article" date="2021" name="Nat. Plants">
        <title>The Taxus genome provides insights into paclitaxel biosynthesis.</title>
        <authorList>
            <person name="Xiong X."/>
            <person name="Gou J."/>
            <person name="Liao Q."/>
            <person name="Li Y."/>
            <person name="Zhou Q."/>
            <person name="Bi G."/>
            <person name="Li C."/>
            <person name="Du R."/>
            <person name="Wang X."/>
            <person name="Sun T."/>
            <person name="Guo L."/>
            <person name="Liang H."/>
            <person name="Lu P."/>
            <person name="Wu Y."/>
            <person name="Zhang Z."/>
            <person name="Ro D.K."/>
            <person name="Shang Y."/>
            <person name="Huang S."/>
            <person name="Yan J."/>
        </authorList>
    </citation>
    <scope>NUCLEOTIDE SEQUENCE [LARGE SCALE GENOMIC DNA]</scope>
    <source>
        <strain evidence="11">Ta-2019</strain>
    </source>
</reference>
<dbReference type="InterPro" id="IPR013783">
    <property type="entry name" value="Ig-like_fold"/>
</dbReference>
<dbReference type="InterPro" id="IPR019307">
    <property type="entry name" value="RNA-bd_AU-1/RNase_E/G"/>
</dbReference>
<proteinExistence type="inferred from homology"/>
<comment type="function">
    <text evidence="9">Involved in intercistronic processing of primary transcripts from chloroplast operons. The endonucleolytic activity of the enzyme depends on the number of phosphates at the 5' end, is inhibited by structured RNA, and preferentially cleaves A/U-rich sequences.</text>
</comment>
<dbReference type="Gene3D" id="2.40.50.140">
    <property type="entry name" value="Nucleic acid-binding proteins"/>
    <property type="match status" value="1"/>
</dbReference>
<evidence type="ECO:0000256" key="1">
    <source>
        <dbReference type="ARBA" id="ARBA00001946"/>
    </source>
</evidence>
<evidence type="ECO:0000313" key="12">
    <source>
        <dbReference type="Proteomes" id="UP000824469"/>
    </source>
</evidence>
<dbReference type="InterPro" id="IPR002044">
    <property type="entry name" value="CBM20"/>
</dbReference>